<dbReference type="RefSeq" id="WP_257714892.1">
    <property type="nucleotide sequence ID" value="NZ_JANJOU010000002.1"/>
</dbReference>
<dbReference type="Gene3D" id="3.40.50.150">
    <property type="entry name" value="Vaccinia Virus protein VP39"/>
    <property type="match status" value="1"/>
</dbReference>
<organism evidence="4 5">
    <name type="scientific">Roseomonas populi</name>
    <dbReference type="NCBI Taxonomy" id="3121582"/>
    <lineage>
        <taxon>Bacteria</taxon>
        <taxon>Pseudomonadati</taxon>
        <taxon>Pseudomonadota</taxon>
        <taxon>Alphaproteobacteria</taxon>
        <taxon>Acetobacterales</taxon>
        <taxon>Roseomonadaceae</taxon>
        <taxon>Roseomonas</taxon>
    </lineage>
</organism>
<protein>
    <submittedName>
        <fullName evidence="4">Methyltransferase</fullName>
    </submittedName>
</protein>
<dbReference type="InterPro" id="IPR007848">
    <property type="entry name" value="Small_mtfrase_dom"/>
</dbReference>
<dbReference type="GO" id="GO:0008168">
    <property type="term" value="F:methyltransferase activity"/>
    <property type="evidence" value="ECO:0007669"/>
    <property type="project" value="UniProtKB-KW"/>
</dbReference>
<sequence length="254" mass="25556">MAGLTPPAAGPVHTLLGGKVRLRQPAEGLRAGMDAVMLAASVELPPGGVLLDAGCGPGGVFLCVLARLPGVRAIAVERDPVLAALARENAALNGWAARVEVLVGDVADPALRARLPRCDVAVSNPPYWPEGSVPPAALRAGATHAGGVGLGVWGSLIASSLARGGRGTFILPAERLEDGLAALRGAGLGGTEIMPLWPRAGKAAGRVLLRARRAPRAPAVLRPGLVLHAGAGWTPAADAVLRGAPLPWGAAEVS</sequence>
<keyword evidence="5" id="KW-1185">Reference proteome</keyword>
<evidence type="ECO:0000313" key="4">
    <source>
        <dbReference type="EMBL" id="MCR0981215.1"/>
    </source>
</evidence>
<dbReference type="Pfam" id="PF05175">
    <property type="entry name" value="MTS"/>
    <property type="match status" value="1"/>
</dbReference>
<keyword evidence="2" id="KW-0949">S-adenosyl-L-methionine</keyword>
<dbReference type="PROSITE" id="PS00092">
    <property type="entry name" value="N6_MTASE"/>
    <property type="match status" value="1"/>
</dbReference>
<reference evidence="4 5" key="1">
    <citation type="submission" date="2022-06" db="EMBL/GenBank/DDBJ databases">
        <title>Roseomonas CN29.</title>
        <authorList>
            <person name="Cheng Y."/>
            <person name="He X."/>
        </authorList>
    </citation>
    <scope>NUCLEOTIDE SEQUENCE [LARGE SCALE GENOMIC DNA]</scope>
    <source>
        <strain evidence="4 5">CN29</strain>
    </source>
</reference>
<dbReference type="InterPro" id="IPR050210">
    <property type="entry name" value="tRNA_Adenine-N(6)_MTase"/>
</dbReference>
<evidence type="ECO:0000313" key="5">
    <source>
        <dbReference type="Proteomes" id="UP001524642"/>
    </source>
</evidence>
<gene>
    <name evidence="4" type="ORF">NRP21_04030</name>
</gene>
<accession>A0ABT1WZE4</accession>
<name>A0ABT1WZE4_9PROT</name>
<dbReference type="GO" id="GO:0032259">
    <property type="term" value="P:methylation"/>
    <property type="evidence" value="ECO:0007669"/>
    <property type="project" value="UniProtKB-KW"/>
</dbReference>
<dbReference type="SUPFAM" id="SSF53335">
    <property type="entry name" value="S-adenosyl-L-methionine-dependent methyltransferases"/>
    <property type="match status" value="1"/>
</dbReference>
<keyword evidence="1 4" id="KW-0808">Transferase</keyword>
<dbReference type="EMBL" id="JANJOU010000002">
    <property type="protein sequence ID" value="MCR0981215.1"/>
    <property type="molecule type" value="Genomic_DNA"/>
</dbReference>
<dbReference type="PANTHER" id="PTHR47739">
    <property type="entry name" value="TRNA1(VAL) (ADENINE(37)-N6)-METHYLTRANSFERASE"/>
    <property type="match status" value="1"/>
</dbReference>
<evidence type="ECO:0000256" key="1">
    <source>
        <dbReference type="ARBA" id="ARBA00022603"/>
    </source>
</evidence>
<evidence type="ECO:0000256" key="2">
    <source>
        <dbReference type="ARBA" id="ARBA00022691"/>
    </source>
</evidence>
<keyword evidence="1 4" id="KW-0489">Methyltransferase</keyword>
<comment type="caution">
    <text evidence="4">The sequence shown here is derived from an EMBL/GenBank/DDBJ whole genome shotgun (WGS) entry which is preliminary data.</text>
</comment>
<dbReference type="Proteomes" id="UP001524642">
    <property type="component" value="Unassembled WGS sequence"/>
</dbReference>
<evidence type="ECO:0000259" key="3">
    <source>
        <dbReference type="Pfam" id="PF05175"/>
    </source>
</evidence>
<proteinExistence type="predicted"/>
<feature type="domain" description="Methyltransferase small" evidence="3">
    <location>
        <begin position="38"/>
        <end position="129"/>
    </location>
</feature>
<dbReference type="InterPro" id="IPR029063">
    <property type="entry name" value="SAM-dependent_MTases_sf"/>
</dbReference>
<dbReference type="InterPro" id="IPR002052">
    <property type="entry name" value="DNA_methylase_N6_adenine_CS"/>
</dbReference>
<dbReference type="PANTHER" id="PTHR47739:SF1">
    <property type="entry name" value="TRNA1(VAL) (ADENINE(37)-N6)-METHYLTRANSFERASE"/>
    <property type="match status" value="1"/>
</dbReference>
<dbReference type="CDD" id="cd02440">
    <property type="entry name" value="AdoMet_MTases"/>
    <property type="match status" value="1"/>
</dbReference>